<comment type="caution">
    <text evidence="1">The sequence shown here is derived from an EMBL/GenBank/DDBJ whole genome shotgun (WGS) entry which is preliminary data.</text>
</comment>
<evidence type="ECO:0000313" key="2">
    <source>
        <dbReference type="Proteomes" id="UP000503820"/>
    </source>
</evidence>
<protein>
    <submittedName>
        <fullName evidence="1">Uncharacterized protein</fullName>
    </submittedName>
</protein>
<evidence type="ECO:0000313" key="1">
    <source>
        <dbReference type="EMBL" id="GFM37464.1"/>
    </source>
</evidence>
<organism evidence="1 2">
    <name type="scientific">Desulfovibrio psychrotolerans</name>
    <dbReference type="NCBI Taxonomy" id="415242"/>
    <lineage>
        <taxon>Bacteria</taxon>
        <taxon>Pseudomonadati</taxon>
        <taxon>Thermodesulfobacteriota</taxon>
        <taxon>Desulfovibrionia</taxon>
        <taxon>Desulfovibrionales</taxon>
        <taxon>Desulfovibrionaceae</taxon>
        <taxon>Desulfovibrio</taxon>
    </lineage>
</organism>
<sequence length="62" mass="6941">MQSQPEGYLTSSAPKIFLMAFTDLRAHTALNPTGNNSLYFGGRNYVQAGPPAWWKRPRMLPS</sequence>
<proteinExistence type="predicted"/>
<dbReference type="Proteomes" id="UP000503820">
    <property type="component" value="Unassembled WGS sequence"/>
</dbReference>
<keyword evidence="2" id="KW-1185">Reference proteome</keyword>
<dbReference type="AlphaFoldDB" id="A0A7J0BWX0"/>
<accession>A0A7J0BWX0</accession>
<reference evidence="1 2" key="1">
    <citation type="submission" date="2020-05" db="EMBL/GenBank/DDBJ databases">
        <title>Draft genome sequence of Desulfovibrio psychrotolerans JS1T.</title>
        <authorList>
            <person name="Ueno A."/>
            <person name="Tamazawa S."/>
            <person name="Tamamura S."/>
            <person name="Murakami T."/>
            <person name="Kiyama T."/>
            <person name="Inomata H."/>
            <person name="Amano Y."/>
            <person name="Miyakawa K."/>
            <person name="Tamaki H."/>
            <person name="Naganuma T."/>
            <person name="Kaneko K."/>
        </authorList>
    </citation>
    <scope>NUCLEOTIDE SEQUENCE [LARGE SCALE GENOMIC DNA]</scope>
    <source>
        <strain evidence="1 2">JS1</strain>
    </source>
</reference>
<dbReference type="EMBL" id="BLVP01000008">
    <property type="protein sequence ID" value="GFM37464.1"/>
    <property type="molecule type" value="Genomic_DNA"/>
</dbReference>
<name>A0A7J0BWX0_9BACT</name>
<gene>
    <name evidence="1" type="ORF">DSM19430T_21480</name>
</gene>